<gene>
    <name evidence="15" type="ORF">EV44_g4610</name>
</gene>
<evidence type="ECO:0000313" key="16">
    <source>
        <dbReference type="Proteomes" id="UP000030854"/>
    </source>
</evidence>
<evidence type="ECO:0000259" key="14">
    <source>
        <dbReference type="PROSITE" id="PS51847"/>
    </source>
</evidence>
<sequence>MSCRRRSNSRYYCGKNSTLNDSQSLDILDESRRKGEKKSKVPAKGLYKSKRIVIDPVTGDEIQIEDNMELIESKKDFRFLTPTSNIYRKNLTLKISSNQANEKCRKINVPLPSPMKSDFKLDMPIHGKKTNALFHPIYSFDLEPIFKKFEKSTNIVCITIVISVIVFGKLAGGALYGLIFISLCITSVIFLWMKNIVQKSRSYKLQDKNKRGEYATAGIFPESVEWINSFLGVIWGLIDPEKFSSLADLLEDVMQASATGIIENARVTEINQGSNPIRILSLTALPASHIKKFKDYIRSHGKDDKKPEEIKPNEDSDGAFFNLECSFAYNALVKNKNMYMQIVFDIGIKGLFGIPFPVFVELQELVGIMRLRIQVSPEPPLLKTLTFTLMGLPKVQVSCIPMIQVGINVLNLPIISKFINESIVTVVNKYVAPRSITLDIGRILNGDDIQKEVETVGVLWIIIHKVFGLSNQDRRGSDRGGPDSYITISFSKYGKPMYSTRVIQDDLNPIWEESCPLLINPALIKVDEQLSIDLWDCDRSTPDDQIGRVELSLQKMIKNSGKMYHLISRLQSLSLGCSIPGELYWEIGYFRKSNLSFSLRTEEINIKPTDESKNSKELQDEKRMLDRATEEVPACTPPDPLWSSGICSIIVHKIVNLELQKINGSSGKRKDRDYEPALKSGDMEQEEHKNLASSYCTILINDELVYRTRTKNESSKPIFNTSTDRFIRDWHSAIITIVVRDQRIREHDPILGVVSLKVSDLLQNCSQVTRWYPLTGGIGHGHIRVSLLFRSFEIVLPPKQLGWDVGTFEITSTTILATGYERISKLKMRTCGSSGRIPRSLCQKSEIEDSVFWDISRTKEKNYVRLPVKYRYRSPIVFEFHVAKKVKADAYSVIWLHNIEDNAEVKISIPIWKTNNGMRLTQNYVTKENCQDIPDLYVEEIGQLAFTARFKPGIDHDHRKSISDNESRETQETWEACYSENLRKSNTQKSHIGPVHEGAKDRKQLTKYAIHSTGVRSNYSIRNDCIPGPSERISYISGSSSDSNSDNGDLGLDENDTLNPHDDNLSYGQYDDEVAHNEAYQATHSRNPLKQILKYSENKDNLHRKHRGLMQWKPIRNLEFAKDETKYLFHRTLRKASLQEK</sequence>
<dbReference type="PANTHER" id="PTHR47348:SF3">
    <property type="entry name" value="MEIOTICALLY UP-REGULATED GENE 190 PROTEIN"/>
    <property type="match status" value="1"/>
</dbReference>
<keyword evidence="7 12" id="KW-1133">Transmembrane helix</keyword>
<keyword evidence="16" id="KW-1185">Reference proteome</keyword>
<dbReference type="SUPFAM" id="SSF49562">
    <property type="entry name" value="C2 domain (Calcium/lipid-binding domain, CaLB)"/>
    <property type="match status" value="2"/>
</dbReference>
<evidence type="ECO:0000259" key="13">
    <source>
        <dbReference type="PROSITE" id="PS50004"/>
    </source>
</evidence>
<dbReference type="InterPro" id="IPR057349">
    <property type="entry name" value="C2_Mug190_3rd"/>
</dbReference>
<dbReference type="Pfam" id="PF25331">
    <property type="entry name" value="C2_Mug190_3rd"/>
    <property type="match status" value="1"/>
</dbReference>
<evidence type="ECO:0000256" key="1">
    <source>
        <dbReference type="ARBA" id="ARBA00004586"/>
    </source>
</evidence>
<reference evidence="15 16" key="1">
    <citation type="journal article" date="2014" name="BMC Genomics">
        <title>Adaptive genomic structural variation in the grape powdery mildew pathogen, Erysiphe necator.</title>
        <authorList>
            <person name="Jones L."/>
            <person name="Riaz S."/>
            <person name="Morales-Cruz A."/>
            <person name="Amrine K.C."/>
            <person name="McGuire B."/>
            <person name="Gubler W.D."/>
            <person name="Walker M.A."/>
            <person name="Cantu D."/>
        </authorList>
    </citation>
    <scope>NUCLEOTIDE SEQUENCE [LARGE SCALE GENOMIC DNA]</scope>
    <source>
        <strain evidence="16">c</strain>
    </source>
</reference>
<evidence type="ECO:0000256" key="11">
    <source>
        <dbReference type="SAM" id="MobiDB-lite"/>
    </source>
</evidence>
<dbReference type="EMBL" id="JNVN01001398">
    <property type="protein sequence ID" value="KHJ33498.1"/>
    <property type="molecule type" value="Genomic_DNA"/>
</dbReference>
<keyword evidence="6" id="KW-0256">Endoplasmic reticulum</keyword>
<dbReference type="PANTHER" id="PTHR47348">
    <property type="entry name" value="MEIOTICALLY UP-REGULATED GENE 190 PROTEIN"/>
    <property type="match status" value="1"/>
</dbReference>
<name>A0A0B1P5E3_UNCNE</name>
<evidence type="ECO:0000256" key="10">
    <source>
        <dbReference type="ARBA" id="ARBA00023136"/>
    </source>
</evidence>
<dbReference type="OMA" id="WDSDRNT"/>
<keyword evidence="2" id="KW-0813">Transport</keyword>
<dbReference type="GO" id="GO:0061817">
    <property type="term" value="P:endoplasmic reticulum-plasma membrane tethering"/>
    <property type="evidence" value="ECO:0007669"/>
    <property type="project" value="InterPro"/>
</dbReference>
<dbReference type="Pfam" id="PF00168">
    <property type="entry name" value="C2"/>
    <property type="match status" value="2"/>
</dbReference>
<feature type="domain" description="SMP-LTD" evidence="14">
    <location>
        <begin position="220"/>
        <end position="441"/>
    </location>
</feature>
<dbReference type="AlphaFoldDB" id="A0A0B1P5E3"/>
<dbReference type="Pfam" id="PF25669">
    <property type="entry name" value="SMP_MUG190-like"/>
    <property type="match status" value="1"/>
</dbReference>
<evidence type="ECO:0000256" key="6">
    <source>
        <dbReference type="ARBA" id="ARBA00022824"/>
    </source>
</evidence>
<keyword evidence="9" id="KW-0446">Lipid-binding</keyword>
<evidence type="ECO:0000256" key="3">
    <source>
        <dbReference type="ARBA" id="ARBA00022553"/>
    </source>
</evidence>
<evidence type="ECO:0000256" key="2">
    <source>
        <dbReference type="ARBA" id="ARBA00022448"/>
    </source>
</evidence>
<keyword evidence="5" id="KW-0677">Repeat</keyword>
<evidence type="ECO:0000256" key="12">
    <source>
        <dbReference type="SAM" id="Phobius"/>
    </source>
</evidence>
<protein>
    <submittedName>
        <fullName evidence="15">Putative meiotically up-regulated protein</fullName>
    </submittedName>
</protein>
<evidence type="ECO:0000256" key="4">
    <source>
        <dbReference type="ARBA" id="ARBA00022692"/>
    </source>
</evidence>
<dbReference type="GO" id="GO:0008289">
    <property type="term" value="F:lipid binding"/>
    <property type="evidence" value="ECO:0007669"/>
    <property type="project" value="UniProtKB-KW"/>
</dbReference>
<dbReference type="GO" id="GO:0005789">
    <property type="term" value="C:endoplasmic reticulum membrane"/>
    <property type="evidence" value="ECO:0007669"/>
    <property type="project" value="UniProtKB-SubCell"/>
</dbReference>
<keyword evidence="10 12" id="KW-0472">Membrane</keyword>
<dbReference type="InterPro" id="IPR000008">
    <property type="entry name" value="C2_dom"/>
</dbReference>
<dbReference type="InterPro" id="IPR031468">
    <property type="entry name" value="SMP_LBD"/>
</dbReference>
<comment type="subcellular location">
    <subcellularLocation>
        <location evidence="1">Endoplasmic reticulum membrane</location>
    </subcellularLocation>
</comment>
<dbReference type="STRING" id="52586.A0A0B1P5E3"/>
<feature type="region of interest" description="Disordered" evidence="11">
    <location>
        <begin position="1032"/>
        <end position="1065"/>
    </location>
</feature>
<keyword evidence="4 12" id="KW-0812">Transmembrane</keyword>
<evidence type="ECO:0000313" key="15">
    <source>
        <dbReference type="EMBL" id="KHJ33498.1"/>
    </source>
</evidence>
<dbReference type="InterPro" id="IPR037765">
    <property type="entry name" value="C2B_Tricalbin"/>
</dbReference>
<organism evidence="15 16">
    <name type="scientific">Uncinula necator</name>
    <name type="common">Grape powdery mildew</name>
    <dbReference type="NCBI Taxonomy" id="52586"/>
    <lineage>
        <taxon>Eukaryota</taxon>
        <taxon>Fungi</taxon>
        <taxon>Dikarya</taxon>
        <taxon>Ascomycota</taxon>
        <taxon>Pezizomycotina</taxon>
        <taxon>Leotiomycetes</taxon>
        <taxon>Erysiphales</taxon>
        <taxon>Erysiphaceae</taxon>
        <taxon>Erysiphe</taxon>
    </lineage>
</organism>
<dbReference type="PROSITE" id="PS51847">
    <property type="entry name" value="SMP"/>
    <property type="match status" value="1"/>
</dbReference>
<dbReference type="CDD" id="cd21676">
    <property type="entry name" value="SMP_Mug190"/>
    <property type="match status" value="1"/>
</dbReference>
<evidence type="ECO:0000256" key="9">
    <source>
        <dbReference type="ARBA" id="ARBA00023121"/>
    </source>
</evidence>
<comment type="caution">
    <text evidence="15">The sequence shown here is derived from an EMBL/GenBank/DDBJ whole genome shotgun (WGS) entry which is preliminary data.</text>
</comment>
<accession>A0A0B1P5E3</accession>
<dbReference type="Proteomes" id="UP000030854">
    <property type="component" value="Unassembled WGS sequence"/>
</dbReference>
<feature type="domain" description="C2" evidence="13">
    <location>
        <begin position="628"/>
        <end position="772"/>
    </location>
</feature>
<keyword evidence="8" id="KW-0445">Lipid transport</keyword>
<dbReference type="Gene3D" id="2.60.40.150">
    <property type="entry name" value="C2 domain"/>
    <property type="match status" value="2"/>
</dbReference>
<dbReference type="HOGENOM" id="CLU_002125_2_0_1"/>
<feature type="region of interest" description="Disordered" evidence="11">
    <location>
        <begin position="665"/>
        <end position="686"/>
    </location>
</feature>
<dbReference type="PROSITE" id="PS50004">
    <property type="entry name" value="C2"/>
    <property type="match status" value="2"/>
</dbReference>
<proteinExistence type="predicted"/>
<dbReference type="GO" id="GO:0006869">
    <property type="term" value="P:lipid transport"/>
    <property type="evidence" value="ECO:0007669"/>
    <property type="project" value="UniProtKB-KW"/>
</dbReference>
<evidence type="ECO:0000256" key="5">
    <source>
        <dbReference type="ARBA" id="ARBA00022737"/>
    </source>
</evidence>
<dbReference type="CDD" id="cd04052">
    <property type="entry name" value="C2B_Tricalbin-like"/>
    <property type="match status" value="1"/>
</dbReference>
<evidence type="ECO:0000256" key="7">
    <source>
        <dbReference type="ARBA" id="ARBA00022989"/>
    </source>
</evidence>
<feature type="domain" description="C2" evidence="13">
    <location>
        <begin position="439"/>
        <end position="568"/>
    </location>
</feature>
<evidence type="ECO:0000256" key="8">
    <source>
        <dbReference type="ARBA" id="ARBA00023055"/>
    </source>
</evidence>
<feature type="compositionally biased region" description="Low complexity" evidence="11">
    <location>
        <begin position="1037"/>
        <end position="1050"/>
    </location>
</feature>
<dbReference type="SMART" id="SM00239">
    <property type="entry name" value="C2"/>
    <property type="match status" value="2"/>
</dbReference>
<keyword evidence="3" id="KW-0597">Phosphoprotein</keyword>
<dbReference type="InterPro" id="IPR035892">
    <property type="entry name" value="C2_domain_sf"/>
</dbReference>
<feature type="transmembrane region" description="Helical" evidence="12">
    <location>
        <begin position="174"/>
        <end position="193"/>
    </location>
</feature>